<name>A0A9W6GGS6_9BACT</name>
<proteinExistence type="predicted"/>
<dbReference type="InterPro" id="IPR007522">
    <property type="entry name" value="CRISPR-assoc_prot_TM1795"/>
</dbReference>
<protein>
    <submittedName>
        <fullName evidence="3">CRISPR-associated protein Cmr1</fullName>
    </submittedName>
</protein>
<dbReference type="GO" id="GO:0051607">
    <property type="term" value="P:defense response to virus"/>
    <property type="evidence" value="ECO:0007669"/>
    <property type="project" value="UniProtKB-KW"/>
</dbReference>
<evidence type="ECO:0000313" key="4">
    <source>
        <dbReference type="Proteomes" id="UP001144297"/>
    </source>
</evidence>
<evidence type="ECO:0000259" key="2">
    <source>
        <dbReference type="Pfam" id="PF03787"/>
    </source>
</evidence>
<comment type="caution">
    <text evidence="3">The sequence shown here is derived from an EMBL/GenBank/DDBJ whole genome shotgun (WGS) entry which is preliminary data.</text>
</comment>
<keyword evidence="1" id="KW-0051">Antiviral defense</keyword>
<dbReference type="InterPro" id="IPR005537">
    <property type="entry name" value="RAMP_III_fam"/>
</dbReference>
<accession>A0A9W6GGS6</accession>
<gene>
    <name evidence="3" type="ORF">TISLANDTSLP1_13320</name>
</gene>
<dbReference type="NCBIfam" id="TIGR01894">
    <property type="entry name" value="cas_TM1795_cmr1"/>
    <property type="match status" value="1"/>
</dbReference>
<reference evidence="3" key="1">
    <citation type="submission" date="2022-12" db="EMBL/GenBank/DDBJ databases">
        <title>Reference genome sequencing for broad-spectrum identification of bacterial and archaeal isolates by mass spectrometry.</title>
        <authorList>
            <person name="Sekiguchi Y."/>
            <person name="Tourlousse D.M."/>
        </authorList>
    </citation>
    <scope>NUCLEOTIDE SEQUENCE</scope>
    <source>
        <strain evidence="3">TSL-P1</strain>
    </source>
</reference>
<keyword evidence="4" id="KW-1185">Reference proteome</keyword>
<dbReference type="EMBL" id="BSDX01000001">
    <property type="protein sequence ID" value="GLI53639.1"/>
    <property type="molecule type" value="Genomic_DNA"/>
</dbReference>
<dbReference type="AlphaFoldDB" id="A0A9W6GGS6"/>
<organism evidence="3 4">
    <name type="scientific">Thermodesulfovibrio yellowstonii</name>
    <dbReference type="NCBI Taxonomy" id="28262"/>
    <lineage>
        <taxon>Bacteria</taxon>
        <taxon>Pseudomonadati</taxon>
        <taxon>Nitrospirota</taxon>
        <taxon>Thermodesulfovibrionia</taxon>
        <taxon>Thermodesulfovibrionales</taxon>
        <taxon>Thermodesulfovibrionaceae</taxon>
        <taxon>Thermodesulfovibrio</taxon>
    </lineage>
</organism>
<sequence length="411" mass="47131">MNESLLLLKLITPIWTGDIDLKSDFIRSTGIIGSLRLWTEVILRGMDYYICDPTSDNRCPEKINNDLAYCPACLIFGATGIRRLFRMEINGIDIKKVFEGEVINIRPSGRNRGWYLGNGLIGNAELRVTTLDREGDDILLILPLSIAAKWGAIGAKTQHGYGVVSLVNEQQLNIETFINSLEKILGEERLKRLNIEKKRRSTDNNTLPNLKEMFFAKIQFSVNEANWWEKIDGIKQALEPKNKKGEIDQKLKEKNYQILKAWYNSGSVPIAPAIKNWLRYGDGRTLWQTQSNIINHHIENWLFGTVRDKKSASKINISCAYLKNDNQWEFRMWGWIPSQENPSGFNKQSFLENLKNSLNGKGSINIPWTNLLGNHIGEHKLLDWHEYNSPKDTKTPNESNLKKFLQSLLEG</sequence>
<evidence type="ECO:0000313" key="3">
    <source>
        <dbReference type="EMBL" id="GLI53639.1"/>
    </source>
</evidence>
<dbReference type="Pfam" id="PF03787">
    <property type="entry name" value="RAMPs"/>
    <property type="match status" value="1"/>
</dbReference>
<feature type="domain" description="CRISPR type III-associated protein" evidence="2">
    <location>
        <begin position="8"/>
        <end position="164"/>
    </location>
</feature>
<dbReference type="Proteomes" id="UP001144297">
    <property type="component" value="Unassembled WGS sequence"/>
</dbReference>
<evidence type="ECO:0000256" key="1">
    <source>
        <dbReference type="ARBA" id="ARBA00023118"/>
    </source>
</evidence>